<keyword evidence="1" id="KW-0812">Transmembrane</keyword>
<protein>
    <recommendedName>
        <fullName evidence="4">Membrane protein 6-pyruvoyl-tetrahydropterin synthase-related domain-containing protein</fullName>
    </recommendedName>
</protein>
<feature type="transmembrane region" description="Helical" evidence="1">
    <location>
        <begin position="177"/>
        <end position="196"/>
    </location>
</feature>
<keyword evidence="1" id="KW-0472">Membrane</keyword>
<organism evidence="2 3">
    <name type="scientific">Candidatus Gottesmanbacteria bacterium RBG_16_52_11</name>
    <dbReference type="NCBI Taxonomy" id="1798374"/>
    <lineage>
        <taxon>Bacteria</taxon>
        <taxon>Candidatus Gottesmaniibacteriota</taxon>
    </lineage>
</organism>
<evidence type="ECO:0000313" key="2">
    <source>
        <dbReference type="EMBL" id="OGG03753.1"/>
    </source>
</evidence>
<keyword evidence="1" id="KW-1133">Transmembrane helix</keyword>
<dbReference type="Pfam" id="PF09586">
    <property type="entry name" value="YfhO"/>
    <property type="match status" value="1"/>
</dbReference>
<accession>A0A1F5YUJ4</accession>
<dbReference type="EMBL" id="MFJD01000006">
    <property type="protein sequence ID" value="OGG03753.1"/>
    <property type="molecule type" value="Genomic_DNA"/>
</dbReference>
<comment type="caution">
    <text evidence="2">The sequence shown here is derived from an EMBL/GenBank/DDBJ whole genome shotgun (WGS) entry which is preliminary data.</text>
</comment>
<gene>
    <name evidence="2" type="ORF">A2Z33_04670</name>
</gene>
<dbReference type="PANTHER" id="PTHR38454:SF1">
    <property type="entry name" value="INTEGRAL MEMBRANE PROTEIN"/>
    <property type="match status" value="1"/>
</dbReference>
<feature type="transmembrane region" description="Helical" evidence="1">
    <location>
        <begin position="234"/>
        <end position="252"/>
    </location>
</feature>
<feature type="transmembrane region" description="Helical" evidence="1">
    <location>
        <begin position="82"/>
        <end position="105"/>
    </location>
</feature>
<evidence type="ECO:0008006" key="4">
    <source>
        <dbReference type="Google" id="ProtNLM"/>
    </source>
</evidence>
<evidence type="ECO:0000313" key="3">
    <source>
        <dbReference type="Proteomes" id="UP000178448"/>
    </source>
</evidence>
<evidence type="ECO:0000256" key="1">
    <source>
        <dbReference type="SAM" id="Phobius"/>
    </source>
</evidence>
<dbReference type="InterPro" id="IPR018580">
    <property type="entry name" value="Uncharacterised_YfhO"/>
</dbReference>
<feature type="transmembrane region" description="Helical" evidence="1">
    <location>
        <begin position="513"/>
        <end position="537"/>
    </location>
</feature>
<dbReference type="Proteomes" id="UP000178448">
    <property type="component" value="Unassembled WGS sequence"/>
</dbReference>
<feature type="transmembrane region" description="Helical" evidence="1">
    <location>
        <begin position="146"/>
        <end position="165"/>
    </location>
</feature>
<dbReference type="STRING" id="1798374.A2Z33_04670"/>
<name>A0A1F5YUJ4_9BACT</name>
<reference evidence="2 3" key="1">
    <citation type="journal article" date="2016" name="Nat. Commun.">
        <title>Thousands of microbial genomes shed light on interconnected biogeochemical processes in an aquifer system.</title>
        <authorList>
            <person name="Anantharaman K."/>
            <person name="Brown C.T."/>
            <person name="Hug L.A."/>
            <person name="Sharon I."/>
            <person name="Castelle C.J."/>
            <person name="Probst A.J."/>
            <person name="Thomas B.C."/>
            <person name="Singh A."/>
            <person name="Wilkins M.J."/>
            <person name="Karaoz U."/>
            <person name="Brodie E.L."/>
            <person name="Williams K.H."/>
            <person name="Hubbard S.S."/>
            <person name="Banfield J.F."/>
        </authorList>
    </citation>
    <scope>NUCLEOTIDE SEQUENCE [LARGE SCALE GENOMIC DNA]</scope>
</reference>
<sequence>MLGYVFVIPRLTMKQRLLTVLGIGLPAAAVAAVQLVPTAELASLSDRIGQSWDYATFGSFNPVWFAKLWLPALVGDPRTGTAWIQLGSVYGYVGGLTAVLALVGWPSDRTGKFLASAALISAVLAMGKFTPVFAAVYFAFPGMSFFRVPSHFLLITGFSLSLLAGRTLELRSIRLRALPVVIILTLTAAGAVLFIWPSQAESLIRTAARMLGERGAAKLEFLGRSGIRSVLTDVSANALASSAIIVLAILFIKRLDRRIAVTAVSLLLFAELYVYAGRSLISAPATRVTGIRGSSEGTSAAGLPDSENKGRLFVDPRVFPNPAAGVFGIPDALAEFAWQTEIMRPNTSVLNGYHTVGGYAALPLSSYSAFLRNSGLDGGTKPIRSSALTLAGVSRAIVPAGTEIEGFTAVKTTGSYRVLVSRNPSGRFWLFRSGEIGSAGITGILTGSGFAAATVSTGSAALLVYTDTYAPGWRVKVDGHDQPVLRFGPFKAVSVAGGSHTVRFTYDPISFRAGLIITGAGIAFTAGILIRPLLSFLSRGKRIRRKPDKVIRDRRR</sequence>
<dbReference type="AlphaFoldDB" id="A0A1F5YUJ4"/>
<feature type="transmembrane region" description="Helical" evidence="1">
    <location>
        <begin position="117"/>
        <end position="140"/>
    </location>
</feature>
<dbReference type="PANTHER" id="PTHR38454">
    <property type="entry name" value="INTEGRAL MEMBRANE PROTEIN-RELATED"/>
    <property type="match status" value="1"/>
</dbReference>
<feature type="transmembrane region" description="Helical" evidence="1">
    <location>
        <begin position="259"/>
        <end position="276"/>
    </location>
</feature>
<proteinExistence type="predicted"/>